<dbReference type="STRING" id="1183438.GKIL_0702"/>
<sequence length="87" mass="9507">MLGVCLTAIGLLQISHRIKLVSTLGDDLLAIDSIIFLLACVLAYFGLRTRSTRQTLKERLESIADVCFLLGLCAMAAACLLITYEFV</sequence>
<keyword evidence="1" id="KW-0812">Transmembrane</keyword>
<feature type="transmembrane region" description="Helical" evidence="1">
    <location>
        <begin position="27"/>
        <end position="45"/>
    </location>
</feature>
<dbReference type="Proteomes" id="UP000017396">
    <property type="component" value="Chromosome"/>
</dbReference>
<dbReference type="EMBL" id="CP003587">
    <property type="protein sequence ID" value="AGY56948.1"/>
    <property type="molecule type" value="Genomic_DNA"/>
</dbReference>
<proteinExistence type="predicted"/>
<reference evidence="2 3" key="1">
    <citation type="journal article" date="2013" name="PLoS ONE">
        <title>Cultivation and Complete Genome Sequencing of Gloeobacter kilaueensis sp. nov., from a Lava Cave in Kilauea Caldera, Hawai'i.</title>
        <authorList>
            <person name="Saw J.H."/>
            <person name="Schatz M."/>
            <person name="Brown M.V."/>
            <person name="Kunkel D.D."/>
            <person name="Foster J.S."/>
            <person name="Shick H."/>
            <person name="Christensen S."/>
            <person name="Hou S."/>
            <person name="Wan X."/>
            <person name="Donachie S.P."/>
        </authorList>
    </citation>
    <scope>NUCLEOTIDE SEQUENCE [LARGE SCALE GENOMIC DNA]</scope>
    <source>
        <strain evidence="3">JS</strain>
    </source>
</reference>
<organism evidence="2 3">
    <name type="scientific">Gloeobacter kilaueensis (strain ATCC BAA-2537 / CCAP 1431/1 / ULC 316 / JS1)</name>
    <dbReference type="NCBI Taxonomy" id="1183438"/>
    <lineage>
        <taxon>Bacteria</taxon>
        <taxon>Bacillati</taxon>
        <taxon>Cyanobacteriota</taxon>
        <taxon>Cyanophyceae</taxon>
        <taxon>Gloeobacterales</taxon>
        <taxon>Gloeobacteraceae</taxon>
        <taxon>Gloeobacter</taxon>
    </lineage>
</organism>
<dbReference type="AlphaFoldDB" id="U5QDL9"/>
<feature type="transmembrane region" description="Helical" evidence="1">
    <location>
        <begin position="66"/>
        <end position="84"/>
    </location>
</feature>
<keyword evidence="1" id="KW-1133">Transmembrane helix</keyword>
<keyword evidence="3" id="KW-1185">Reference proteome</keyword>
<keyword evidence="1" id="KW-0472">Membrane</keyword>
<name>U5QDL9_GLOK1</name>
<evidence type="ECO:0000256" key="1">
    <source>
        <dbReference type="SAM" id="Phobius"/>
    </source>
</evidence>
<accession>U5QDL9</accession>
<protein>
    <submittedName>
        <fullName evidence="2">Uncharacterized protein</fullName>
    </submittedName>
</protein>
<dbReference type="HOGENOM" id="CLU_164829_1_0_3"/>
<dbReference type="KEGG" id="glj:GKIL_0702"/>
<evidence type="ECO:0000313" key="2">
    <source>
        <dbReference type="EMBL" id="AGY56948.1"/>
    </source>
</evidence>
<gene>
    <name evidence="2" type="ORF">GKIL_0702</name>
</gene>
<evidence type="ECO:0000313" key="3">
    <source>
        <dbReference type="Proteomes" id="UP000017396"/>
    </source>
</evidence>